<gene>
    <name evidence="1" type="ORF">FH972_005523</name>
</gene>
<organism evidence="1 2">
    <name type="scientific">Carpinus fangiana</name>
    <dbReference type="NCBI Taxonomy" id="176857"/>
    <lineage>
        <taxon>Eukaryota</taxon>
        <taxon>Viridiplantae</taxon>
        <taxon>Streptophyta</taxon>
        <taxon>Embryophyta</taxon>
        <taxon>Tracheophyta</taxon>
        <taxon>Spermatophyta</taxon>
        <taxon>Magnoliopsida</taxon>
        <taxon>eudicotyledons</taxon>
        <taxon>Gunneridae</taxon>
        <taxon>Pentapetalae</taxon>
        <taxon>rosids</taxon>
        <taxon>fabids</taxon>
        <taxon>Fagales</taxon>
        <taxon>Betulaceae</taxon>
        <taxon>Carpinus</taxon>
    </lineage>
</organism>
<dbReference type="AlphaFoldDB" id="A0A5N6QPI9"/>
<accession>A0A5N6QPI9</accession>
<dbReference type="Proteomes" id="UP000327013">
    <property type="component" value="Chromosome 2"/>
</dbReference>
<sequence>MADWVLEMESDRGDVEGVGFEVLMPMPVDAEEVDASNDGEEAKGDECKNLVGFQWGWVFWVGSIQQQKARIGFFGLFPLTMQEENLPL</sequence>
<dbReference type="EMBL" id="CM017322">
    <property type="protein sequence ID" value="KAE8009067.1"/>
    <property type="molecule type" value="Genomic_DNA"/>
</dbReference>
<keyword evidence="2" id="KW-1185">Reference proteome</keyword>
<evidence type="ECO:0000313" key="1">
    <source>
        <dbReference type="EMBL" id="KAE8009067.1"/>
    </source>
</evidence>
<name>A0A5N6QPI9_9ROSI</name>
<reference evidence="1 2" key="1">
    <citation type="submission" date="2019-06" db="EMBL/GenBank/DDBJ databases">
        <title>A chromosomal-level reference genome of Carpinus fangiana (Coryloideae, Betulaceae).</title>
        <authorList>
            <person name="Yang X."/>
            <person name="Wang Z."/>
            <person name="Zhang L."/>
            <person name="Hao G."/>
            <person name="Liu J."/>
            <person name="Yang Y."/>
        </authorList>
    </citation>
    <scope>NUCLEOTIDE SEQUENCE [LARGE SCALE GENOMIC DNA]</scope>
    <source>
        <strain evidence="1">Cfa_2016G</strain>
        <tissue evidence="1">Leaf</tissue>
    </source>
</reference>
<proteinExistence type="predicted"/>
<evidence type="ECO:0000313" key="2">
    <source>
        <dbReference type="Proteomes" id="UP000327013"/>
    </source>
</evidence>
<protein>
    <submittedName>
        <fullName evidence="1">Uncharacterized protein</fullName>
    </submittedName>
</protein>